<protein>
    <recommendedName>
        <fullName evidence="6">50S ribosomal protein L9, chloroplastic</fullName>
    </recommendedName>
</protein>
<dbReference type="EMBL" id="MK814614">
    <property type="protein sequence ID" value="QCI04667.1"/>
    <property type="molecule type" value="Genomic_DNA"/>
</dbReference>
<keyword evidence="2" id="KW-0699">rRNA-binding</keyword>
<dbReference type="HAMAP" id="MF_00503">
    <property type="entry name" value="Ribosomal_bL9"/>
    <property type="match status" value="1"/>
</dbReference>
<evidence type="ECO:0000256" key="3">
    <source>
        <dbReference type="ARBA" id="ARBA00022884"/>
    </source>
</evidence>
<dbReference type="InterPro" id="IPR000244">
    <property type="entry name" value="Ribosomal_bL9"/>
</dbReference>
<keyword evidence="4 9" id="KW-0689">Ribosomal protein</keyword>
<evidence type="ECO:0000313" key="9">
    <source>
        <dbReference type="EMBL" id="QCI04667.1"/>
    </source>
</evidence>
<dbReference type="GO" id="GO:0019843">
    <property type="term" value="F:rRNA binding"/>
    <property type="evidence" value="ECO:0007669"/>
    <property type="project" value="UniProtKB-KW"/>
</dbReference>
<geneLocation type="plastid" evidence="9"/>
<dbReference type="GO" id="GO:0006412">
    <property type="term" value="P:translation"/>
    <property type="evidence" value="ECO:0007669"/>
    <property type="project" value="InterPro"/>
</dbReference>
<dbReference type="SUPFAM" id="SSF55658">
    <property type="entry name" value="L9 N-domain-like"/>
    <property type="match status" value="1"/>
</dbReference>
<name>A0A4D6WLT0_9FLOR</name>
<dbReference type="InterPro" id="IPR020594">
    <property type="entry name" value="Ribosomal_bL9_bac/chp"/>
</dbReference>
<dbReference type="GO" id="GO:1990904">
    <property type="term" value="C:ribonucleoprotein complex"/>
    <property type="evidence" value="ECO:0007669"/>
    <property type="project" value="UniProtKB-KW"/>
</dbReference>
<reference evidence="9" key="1">
    <citation type="journal article" date="2019" name="Mol. Phylogenet. Evol.">
        <title>Morphological evolution and classification of the red algal order Ceramiales inferred using plastid phylogenomics.</title>
        <authorList>
            <person name="Diaz-Tapia P."/>
            <person name="Pasella M.M."/>
            <person name="Verbruggen H."/>
            <person name="Maggs C.A."/>
        </authorList>
    </citation>
    <scope>NUCLEOTIDE SEQUENCE</scope>
    <source>
        <strain evidence="9">PD2929_4_</strain>
    </source>
</reference>
<dbReference type="SUPFAM" id="SSF55653">
    <property type="entry name" value="Ribosomal protein L9 C-domain"/>
    <property type="match status" value="1"/>
</dbReference>
<keyword evidence="5" id="KW-0687">Ribonucleoprotein</keyword>
<dbReference type="Gene3D" id="3.40.5.10">
    <property type="entry name" value="Ribosomal protein L9, N-terminal domain"/>
    <property type="match status" value="1"/>
</dbReference>
<feature type="domain" description="Ribosomal protein L9" evidence="7">
    <location>
        <begin position="5"/>
        <end position="51"/>
    </location>
</feature>
<reference evidence="9" key="2">
    <citation type="submission" date="2019-04" db="EMBL/GenBank/DDBJ databases">
        <authorList>
            <person name="Pasella M."/>
        </authorList>
    </citation>
    <scope>NUCLEOTIDE SEQUENCE</scope>
    <source>
        <strain evidence="9">PD2929_4_</strain>
    </source>
</reference>
<keyword evidence="3" id="KW-0694">RNA-binding</keyword>
<dbReference type="InterPro" id="IPR036791">
    <property type="entry name" value="Ribosomal_bL9_C_sf"/>
</dbReference>
<dbReference type="Pfam" id="PF03948">
    <property type="entry name" value="Ribosomal_L9_C"/>
    <property type="match status" value="1"/>
</dbReference>
<keyword evidence="9" id="KW-0934">Plastid</keyword>
<evidence type="ECO:0000256" key="4">
    <source>
        <dbReference type="ARBA" id="ARBA00022980"/>
    </source>
</evidence>
<dbReference type="Gene3D" id="3.10.430.100">
    <property type="entry name" value="Ribosomal protein L9, C-terminal domain"/>
    <property type="match status" value="1"/>
</dbReference>
<evidence type="ECO:0000256" key="6">
    <source>
        <dbReference type="ARBA" id="ARBA00035427"/>
    </source>
</evidence>
<sequence>MKKRIKIILKKDSSNIGKKDKIINVKRGYALNYLIPNEIAEIATKNKIKHVEMFKLIKDKKLEKYKIQEEKLEKQLNIIKKISLNKKMGENYNIFGSINEKEIIEKIFICTSIKLDKKQITIPTIKQIGIFNIEINLFHNKKYNLQLNIIPANI</sequence>
<dbReference type="InterPro" id="IPR020070">
    <property type="entry name" value="Ribosomal_bL9_N"/>
</dbReference>
<evidence type="ECO:0000256" key="2">
    <source>
        <dbReference type="ARBA" id="ARBA00022730"/>
    </source>
</evidence>
<dbReference type="Pfam" id="PF01281">
    <property type="entry name" value="Ribosomal_L9_N"/>
    <property type="match status" value="1"/>
</dbReference>
<proteinExistence type="inferred from homology"/>
<evidence type="ECO:0000256" key="5">
    <source>
        <dbReference type="ARBA" id="ARBA00023274"/>
    </source>
</evidence>
<dbReference type="AlphaFoldDB" id="A0A4D6WLT0"/>
<dbReference type="InterPro" id="IPR036935">
    <property type="entry name" value="Ribosomal_bL9_N_sf"/>
</dbReference>
<dbReference type="InterPro" id="IPR009027">
    <property type="entry name" value="Ribosomal_bL9/RNase_H1_N"/>
</dbReference>
<evidence type="ECO:0000256" key="1">
    <source>
        <dbReference type="ARBA" id="ARBA00010605"/>
    </source>
</evidence>
<evidence type="ECO:0000259" key="8">
    <source>
        <dbReference type="Pfam" id="PF03948"/>
    </source>
</evidence>
<dbReference type="PANTHER" id="PTHR21368">
    <property type="entry name" value="50S RIBOSOMAL PROTEIN L9"/>
    <property type="match status" value="1"/>
</dbReference>
<dbReference type="GO" id="GO:0003735">
    <property type="term" value="F:structural constituent of ribosome"/>
    <property type="evidence" value="ECO:0007669"/>
    <property type="project" value="InterPro"/>
</dbReference>
<dbReference type="GO" id="GO:0005840">
    <property type="term" value="C:ribosome"/>
    <property type="evidence" value="ECO:0007669"/>
    <property type="project" value="UniProtKB-KW"/>
</dbReference>
<evidence type="ECO:0000259" key="7">
    <source>
        <dbReference type="Pfam" id="PF01281"/>
    </source>
</evidence>
<dbReference type="InterPro" id="IPR020069">
    <property type="entry name" value="Ribosomal_bL9_C"/>
</dbReference>
<comment type="similarity">
    <text evidence="1">Belongs to the bacterial ribosomal protein bL9 family.</text>
</comment>
<organism evidence="9">
    <name type="scientific">Apoglossum ruscifolium</name>
    <dbReference type="NCBI Taxonomy" id="167976"/>
    <lineage>
        <taxon>Eukaryota</taxon>
        <taxon>Rhodophyta</taxon>
        <taxon>Florideophyceae</taxon>
        <taxon>Rhodymeniophycidae</taxon>
        <taxon>Ceramiales</taxon>
        <taxon>Delesseriaceae</taxon>
        <taxon>Apoglossum</taxon>
    </lineage>
</organism>
<gene>
    <name evidence="9" type="primary">rpl9</name>
</gene>
<dbReference type="NCBIfam" id="TIGR00158">
    <property type="entry name" value="L9"/>
    <property type="match status" value="1"/>
</dbReference>
<feature type="domain" description="Large ribosomal subunit protein bL9 C-terminal" evidence="8">
    <location>
        <begin position="70"/>
        <end position="150"/>
    </location>
</feature>
<accession>A0A4D6WLT0</accession>